<evidence type="ECO:0000313" key="3">
    <source>
        <dbReference type="Proteomes" id="UP001165122"/>
    </source>
</evidence>
<feature type="region of interest" description="Disordered" evidence="1">
    <location>
        <begin position="430"/>
        <end position="451"/>
    </location>
</feature>
<gene>
    <name evidence="2" type="ORF">TrLO_g6202</name>
</gene>
<evidence type="ECO:0000313" key="2">
    <source>
        <dbReference type="EMBL" id="GMI16810.1"/>
    </source>
</evidence>
<accession>A0A9W7FRM6</accession>
<feature type="region of interest" description="Disordered" evidence="1">
    <location>
        <begin position="1"/>
        <end position="132"/>
    </location>
</feature>
<feature type="compositionally biased region" description="Low complexity" evidence="1">
    <location>
        <begin position="122"/>
        <end position="132"/>
    </location>
</feature>
<evidence type="ECO:0000256" key="1">
    <source>
        <dbReference type="SAM" id="MobiDB-lite"/>
    </source>
</evidence>
<feature type="region of interest" description="Disordered" evidence="1">
    <location>
        <begin position="522"/>
        <end position="546"/>
    </location>
</feature>
<dbReference type="InterPro" id="IPR050818">
    <property type="entry name" value="KCNH_animal-type"/>
</dbReference>
<reference evidence="3" key="1">
    <citation type="journal article" date="2023" name="Commun. Biol.">
        <title>Genome analysis of Parmales, the sister group of diatoms, reveals the evolutionary specialization of diatoms from phago-mixotrophs to photoautotrophs.</title>
        <authorList>
            <person name="Ban H."/>
            <person name="Sato S."/>
            <person name="Yoshikawa S."/>
            <person name="Yamada K."/>
            <person name="Nakamura Y."/>
            <person name="Ichinomiya M."/>
            <person name="Sato N."/>
            <person name="Blanc-Mathieu R."/>
            <person name="Endo H."/>
            <person name="Kuwata A."/>
            <person name="Ogata H."/>
        </authorList>
    </citation>
    <scope>NUCLEOTIDE SEQUENCE [LARGE SCALE GENOMIC DNA]</scope>
    <source>
        <strain evidence="3">NIES 3700</strain>
    </source>
</reference>
<feature type="compositionally biased region" description="Pro residues" evidence="1">
    <location>
        <begin position="56"/>
        <end position="65"/>
    </location>
</feature>
<name>A0A9W7FRM6_9STRA</name>
<dbReference type="PANTHER" id="PTHR10217:SF435">
    <property type="entry name" value="POTASSIUM VOLTAGE-GATED CHANNEL PROTEIN EAG"/>
    <property type="match status" value="1"/>
</dbReference>
<feature type="compositionally biased region" description="Acidic residues" evidence="1">
    <location>
        <begin position="475"/>
        <end position="491"/>
    </location>
</feature>
<evidence type="ECO:0008006" key="4">
    <source>
        <dbReference type="Google" id="ProtNLM"/>
    </source>
</evidence>
<dbReference type="GO" id="GO:0005249">
    <property type="term" value="F:voltage-gated potassium channel activity"/>
    <property type="evidence" value="ECO:0007669"/>
    <property type="project" value="TreeGrafter"/>
</dbReference>
<dbReference type="Proteomes" id="UP001165122">
    <property type="component" value="Unassembled WGS sequence"/>
</dbReference>
<feature type="compositionally biased region" description="Polar residues" evidence="1">
    <location>
        <begin position="522"/>
        <end position="533"/>
    </location>
</feature>
<feature type="compositionally biased region" description="Low complexity" evidence="1">
    <location>
        <begin position="7"/>
        <end position="17"/>
    </location>
</feature>
<comment type="caution">
    <text evidence="2">The sequence shown here is derived from an EMBL/GenBank/DDBJ whole genome shotgun (WGS) entry which is preliminary data.</text>
</comment>
<organism evidence="2 3">
    <name type="scientific">Triparma laevis f. longispina</name>
    <dbReference type="NCBI Taxonomy" id="1714387"/>
    <lineage>
        <taxon>Eukaryota</taxon>
        <taxon>Sar</taxon>
        <taxon>Stramenopiles</taxon>
        <taxon>Ochrophyta</taxon>
        <taxon>Bolidophyceae</taxon>
        <taxon>Parmales</taxon>
        <taxon>Triparmaceae</taxon>
        <taxon>Triparma</taxon>
    </lineage>
</organism>
<dbReference type="PANTHER" id="PTHR10217">
    <property type="entry name" value="VOLTAGE AND LIGAND GATED POTASSIUM CHANNEL"/>
    <property type="match status" value="1"/>
</dbReference>
<protein>
    <recommendedName>
        <fullName evidence="4">Ion transport domain-containing protein</fullName>
    </recommendedName>
</protein>
<dbReference type="OrthoDB" id="426293at2759"/>
<dbReference type="GO" id="GO:0005886">
    <property type="term" value="C:plasma membrane"/>
    <property type="evidence" value="ECO:0007669"/>
    <property type="project" value="TreeGrafter"/>
</dbReference>
<keyword evidence="3" id="KW-1185">Reference proteome</keyword>
<dbReference type="Gene3D" id="1.10.287.70">
    <property type="match status" value="1"/>
</dbReference>
<feature type="region of interest" description="Disordered" evidence="1">
    <location>
        <begin position="469"/>
        <end position="506"/>
    </location>
</feature>
<dbReference type="EMBL" id="BRXW01000267">
    <property type="protein sequence ID" value="GMI16810.1"/>
    <property type="molecule type" value="Genomic_DNA"/>
</dbReference>
<proteinExistence type="predicted"/>
<sequence length="546" mass="62437">MDDNNFRNRFNRSFSSPPASPPRGDDPFVDEDYMEEGNSVTSSLHISTPFRSPSYSPFPLPPAPWNTPVHPLNVGGDTSSSTSEDEEGKDVRFRGKSMLRRSNSESSLIHPPTPTPTSLKTPQSSAPHSLHPSHLLHRRTSSYYIKKPKRSWWLIPSSSPYKIIWDMSTVLISLYSFYLTNLSITSRSHQITESSALIELWFMVDVLLNFFTEYKSGEGEVEGDGRKVVGRYLRSWFIVDLLSMIPWEVFWVQPLIDMQNSRGIFKKSFFRTKGFIKVTRVLRGRHFKLVSSISSRTRHIGYGSSKIVKSLIRYLPKYVMFLRNMKLVLPVRLLRGFHVMRKLGKDLWVKGQGVSFWRFWFVDFLVLNSNTMSFSTMLGLSLQVVVFVEEEDDDFDPDHPWRARASQMRRRFSRSVERVIDMRRQTRSLNELNSIKEDEGGAEVEEDEGGEMDSSINLAELILSEVRERGGEGNGDYDDYNDYDDYDDVSEGDSGSGGITRRKSLNEVQVINEDLTGLVKSINHSTRRNTVASVGSPDKVSRSVTT</sequence>
<dbReference type="AlphaFoldDB" id="A0A9W7FRM6"/>
<feature type="compositionally biased region" description="Acidic residues" evidence="1">
    <location>
        <begin position="440"/>
        <end position="451"/>
    </location>
</feature>
<dbReference type="GO" id="GO:0042391">
    <property type="term" value="P:regulation of membrane potential"/>
    <property type="evidence" value="ECO:0007669"/>
    <property type="project" value="TreeGrafter"/>
</dbReference>